<dbReference type="InterPro" id="IPR036737">
    <property type="entry name" value="OmpA-like_sf"/>
</dbReference>
<evidence type="ECO:0000259" key="7">
    <source>
        <dbReference type="PROSITE" id="PS51123"/>
    </source>
</evidence>
<dbReference type="PANTHER" id="PTHR30329:SF21">
    <property type="entry name" value="LIPOPROTEIN YIAD-RELATED"/>
    <property type="match status" value="1"/>
</dbReference>
<evidence type="ECO:0000256" key="2">
    <source>
        <dbReference type="ARBA" id="ARBA00023136"/>
    </source>
</evidence>
<dbReference type="InterPro" id="IPR006665">
    <property type="entry name" value="OmpA-like"/>
</dbReference>
<organism evidence="8 9">
    <name type="scientific">Photobacterium sanguinicancri</name>
    <dbReference type="NCBI Taxonomy" id="875932"/>
    <lineage>
        <taxon>Bacteria</taxon>
        <taxon>Pseudomonadati</taxon>
        <taxon>Pseudomonadota</taxon>
        <taxon>Gammaproteobacteria</taxon>
        <taxon>Vibrionales</taxon>
        <taxon>Vibrionaceae</taxon>
        <taxon>Photobacterium</taxon>
    </lineage>
</organism>
<name>A0ABX4FZW9_9GAMM</name>
<dbReference type="PRINTS" id="PR01023">
    <property type="entry name" value="NAFLGMOTY"/>
</dbReference>
<feature type="region of interest" description="Disordered" evidence="5">
    <location>
        <begin position="180"/>
        <end position="206"/>
    </location>
</feature>
<keyword evidence="9" id="KW-1185">Reference proteome</keyword>
<dbReference type="InterPro" id="IPR006664">
    <property type="entry name" value="OMP_bac"/>
</dbReference>
<reference evidence="8 9" key="1">
    <citation type="journal article" date="2016" name="Antonie Van Leeuwenhoek">
        <title>Photobacterium sanguinicancri sp. nov. isolated from marine animals.</title>
        <authorList>
            <person name="Gomez-Gil B."/>
            <person name="Roque A."/>
            <person name="Rotllant G."/>
            <person name="Romalde J.L."/>
            <person name="Doce A."/>
            <person name="Eggermont M."/>
            <person name="Defoirdt T."/>
        </authorList>
    </citation>
    <scope>NUCLEOTIDE SEQUENCE [LARGE SCALE GENOMIC DNA]</scope>
    <source>
        <strain evidence="8 9">CAIM 1827</strain>
    </source>
</reference>
<dbReference type="CDD" id="cd07185">
    <property type="entry name" value="OmpA_C-like"/>
    <property type="match status" value="1"/>
</dbReference>
<protein>
    <recommendedName>
        <fullName evidence="7">OmpA-like domain-containing protein</fullName>
    </recommendedName>
</protein>
<dbReference type="PROSITE" id="PS51123">
    <property type="entry name" value="OMPA_2"/>
    <property type="match status" value="1"/>
</dbReference>
<sequence>MMKRVLPLILLATTFHVQANETLLQHLCETTAFNQELTITQHQPVVIAHHRNGQMLTGKPVDLDLSAYAELLADTTDINRDCLAYLEQNDVVRIVDNDTSPQFQSGQTIARVFFTFDRSTLSKTSVRILEKIAGQLKHSNAMIQLEGHTDAKGSAEYNLALGLRRSESVEAFLKSRGMQSNQLKASSKGESAPVADNSTETGRELNRRVEIKV</sequence>
<dbReference type="RefSeq" id="WP_094956837.1">
    <property type="nucleotide sequence ID" value="NZ_NOIF01000042.1"/>
</dbReference>
<evidence type="ECO:0000256" key="6">
    <source>
        <dbReference type="SAM" id="SignalP"/>
    </source>
</evidence>
<evidence type="ECO:0000256" key="1">
    <source>
        <dbReference type="ARBA" id="ARBA00004442"/>
    </source>
</evidence>
<keyword evidence="3" id="KW-0998">Cell outer membrane</keyword>
<proteinExistence type="predicted"/>
<evidence type="ECO:0000256" key="4">
    <source>
        <dbReference type="PROSITE-ProRule" id="PRU00473"/>
    </source>
</evidence>
<gene>
    <name evidence="8" type="ORF">ASV53_08915</name>
</gene>
<dbReference type="Proteomes" id="UP000215999">
    <property type="component" value="Unassembled WGS sequence"/>
</dbReference>
<comment type="caution">
    <text evidence="8">The sequence shown here is derived from an EMBL/GenBank/DDBJ whole genome shotgun (WGS) entry which is preliminary data.</text>
</comment>
<feature type="signal peptide" evidence="6">
    <location>
        <begin position="1"/>
        <end position="19"/>
    </location>
</feature>
<feature type="compositionally biased region" description="Polar residues" evidence="5">
    <location>
        <begin position="180"/>
        <end position="189"/>
    </location>
</feature>
<dbReference type="Gene3D" id="3.30.1330.60">
    <property type="entry name" value="OmpA-like domain"/>
    <property type="match status" value="1"/>
</dbReference>
<feature type="chain" id="PRO_5047112262" description="OmpA-like domain-containing protein" evidence="6">
    <location>
        <begin position="20"/>
        <end position="213"/>
    </location>
</feature>
<dbReference type="SUPFAM" id="SSF103088">
    <property type="entry name" value="OmpA-like"/>
    <property type="match status" value="1"/>
</dbReference>
<evidence type="ECO:0000256" key="3">
    <source>
        <dbReference type="ARBA" id="ARBA00023237"/>
    </source>
</evidence>
<dbReference type="PRINTS" id="PR01021">
    <property type="entry name" value="OMPADOMAIN"/>
</dbReference>
<feature type="domain" description="OmpA-like" evidence="7">
    <location>
        <begin position="101"/>
        <end position="213"/>
    </location>
</feature>
<keyword evidence="6" id="KW-0732">Signal</keyword>
<dbReference type="PANTHER" id="PTHR30329">
    <property type="entry name" value="STATOR ELEMENT OF FLAGELLAR MOTOR COMPLEX"/>
    <property type="match status" value="1"/>
</dbReference>
<evidence type="ECO:0000256" key="5">
    <source>
        <dbReference type="SAM" id="MobiDB-lite"/>
    </source>
</evidence>
<comment type="subcellular location">
    <subcellularLocation>
        <location evidence="1">Cell outer membrane</location>
    </subcellularLocation>
</comment>
<evidence type="ECO:0000313" key="9">
    <source>
        <dbReference type="Proteomes" id="UP000215999"/>
    </source>
</evidence>
<keyword evidence="2 4" id="KW-0472">Membrane</keyword>
<dbReference type="Pfam" id="PF00691">
    <property type="entry name" value="OmpA"/>
    <property type="match status" value="1"/>
</dbReference>
<accession>A0ABX4FZW9</accession>
<dbReference type="EMBL" id="NOIF01000042">
    <property type="protein sequence ID" value="OZS44272.1"/>
    <property type="molecule type" value="Genomic_DNA"/>
</dbReference>
<dbReference type="InterPro" id="IPR050330">
    <property type="entry name" value="Bact_OuterMem_StrucFunc"/>
</dbReference>
<evidence type="ECO:0000313" key="8">
    <source>
        <dbReference type="EMBL" id="OZS44272.1"/>
    </source>
</evidence>